<evidence type="ECO:0000313" key="1">
    <source>
        <dbReference type="EMBL" id="XBO41518.1"/>
    </source>
</evidence>
<proteinExistence type="predicted"/>
<gene>
    <name evidence="1" type="ORF">ABEG18_12410</name>
</gene>
<dbReference type="RefSeq" id="WP_406858373.1">
    <property type="nucleotide sequence ID" value="NZ_CP157484.1"/>
</dbReference>
<sequence>MEPPAELTPSRARLAQRLLAASPHREFALRCGSCGLGLVRSGAWIRRHPVFMCGSCFQDTPLDLAALERGAGPERVFRRRSEPQRLALDQPPIRVRPARFIRLRYGASGR</sequence>
<dbReference type="AlphaFoldDB" id="A0AAU7JM82"/>
<organism evidence="1">
    <name type="scientific">Alsobacter sp. KACC 23698</name>
    <dbReference type="NCBI Taxonomy" id="3149229"/>
    <lineage>
        <taxon>Bacteria</taxon>
        <taxon>Pseudomonadati</taxon>
        <taxon>Pseudomonadota</taxon>
        <taxon>Alphaproteobacteria</taxon>
        <taxon>Hyphomicrobiales</taxon>
        <taxon>Alsobacteraceae</taxon>
        <taxon>Alsobacter</taxon>
    </lineage>
</organism>
<protein>
    <submittedName>
        <fullName evidence="1">Uncharacterized protein</fullName>
    </submittedName>
</protein>
<reference evidence="1" key="1">
    <citation type="submission" date="2024-05" db="EMBL/GenBank/DDBJ databases">
        <authorList>
            <person name="Kim S."/>
            <person name="Heo J."/>
            <person name="Choi H."/>
            <person name="Choi Y."/>
            <person name="Kwon S.-W."/>
            <person name="Kim Y."/>
        </authorList>
    </citation>
    <scope>NUCLEOTIDE SEQUENCE</scope>
    <source>
        <strain evidence="1">KACC 23698</strain>
    </source>
</reference>
<name>A0AAU7JM82_9HYPH</name>
<dbReference type="EMBL" id="CP157484">
    <property type="protein sequence ID" value="XBO41518.1"/>
    <property type="molecule type" value="Genomic_DNA"/>
</dbReference>
<accession>A0AAU7JM82</accession>